<evidence type="ECO:0000313" key="1">
    <source>
        <dbReference type="EMBL" id="MFC4058869.1"/>
    </source>
</evidence>
<proteinExistence type="predicted"/>
<protein>
    <recommendedName>
        <fullName evidence="3">Transposase</fullName>
    </recommendedName>
</protein>
<evidence type="ECO:0000313" key="2">
    <source>
        <dbReference type="Proteomes" id="UP001595850"/>
    </source>
</evidence>
<gene>
    <name evidence="1" type="ORF">ACFOWE_11220</name>
</gene>
<accession>A0ABV8I7F8</accession>
<comment type="caution">
    <text evidence="1">The sequence shown here is derived from an EMBL/GenBank/DDBJ whole genome shotgun (WGS) entry which is preliminary data.</text>
</comment>
<keyword evidence="2" id="KW-1185">Reference proteome</keyword>
<organism evidence="1 2">
    <name type="scientific">Planomonospora corallina</name>
    <dbReference type="NCBI Taxonomy" id="1806052"/>
    <lineage>
        <taxon>Bacteria</taxon>
        <taxon>Bacillati</taxon>
        <taxon>Actinomycetota</taxon>
        <taxon>Actinomycetes</taxon>
        <taxon>Streptosporangiales</taxon>
        <taxon>Streptosporangiaceae</taxon>
        <taxon>Planomonospora</taxon>
    </lineage>
</organism>
<evidence type="ECO:0008006" key="3">
    <source>
        <dbReference type="Google" id="ProtNLM"/>
    </source>
</evidence>
<dbReference type="EMBL" id="JBHSBM010000016">
    <property type="protein sequence ID" value="MFC4058869.1"/>
    <property type="molecule type" value="Genomic_DNA"/>
</dbReference>
<sequence length="291" mass="31833">MPPGHEHEMPLEMLRRRPSFALELLALGGKAAMADYSDARLESVELNERLPAEYMADSVVSAKGPDGGRRFVIVEVQRAWDSRKVWSWAAYVGGLTGRHRCAVMLVVLCLDRAVAARYDRQILPDDSCMRLRPVVVGPDQLPVPRSAADVLASPETAVLSAVAHGDDFDVVATVGTALADLPDERGPVYYDYLGGQLAEPIRARLEEIMSTVTPETDSALERLLRRREALAAARAEARGEARALVTVLESRGLTPSTAQRERITSCTDPDLLNTWLSRAATATDLADVFRD</sequence>
<dbReference type="Proteomes" id="UP001595850">
    <property type="component" value="Unassembled WGS sequence"/>
</dbReference>
<reference evidence="2" key="1">
    <citation type="journal article" date="2019" name="Int. J. Syst. Evol. Microbiol.">
        <title>The Global Catalogue of Microorganisms (GCM) 10K type strain sequencing project: providing services to taxonomists for standard genome sequencing and annotation.</title>
        <authorList>
            <consortium name="The Broad Institute Genomics Platform"/>
            <consortium name="The Broad Institute Genome Sequencing Center for Infectious Disease"/>
            <person name="Wu L."/>
            <person name="Ma J."/>
        </authorList>
    </citation>
    <scope>NUCLEOTIDE SEQUENCE [LARGE SCALE GENOMIC DNA]</scope>
    <source>
        <strain evidence="2">TBRC 4489</strain>
    </source>
</reference>
<name>A0ABV8I7F8_9ACTN</name>
<dbReference type="RefSeq" id="WP_377287194.1">
    <property type="nucleotide sequence ID" value="NZ_JBHSBM010000016.1"/>
</dbReference>